<organism evidence="2 3">
    <name type="scientific">Rhizopus oryzae</name>
    <name type="common">Mucormycosis agent</name>
    <name type="synonym">Rhizopus arrhizus var. delemar</name>
    <dbReference type="NCBI Taxonomy" id="64495"/>
    <lineage>
        <taxon>Eukaryota</taxon>
        <taxon>Fungi</taxon>
        <taxon>Fungi incertae sedis</taxon>
        <taxon>Mucoromycota</taxon>
        <taxon>Mucoromycotina</taxon>
        <taxon>Mucoromycetes</taxon>
        <taxon>Mucorales</taxon>
        <taxon>Mucorineae</taxon>
        <taxon>Rhizopodaceae</taxon>
        <taxon>Rhizopus</taxon>
    </lineage>
</organism>
<evidence type="ECO:0000256" key="1">
    <source>
        <dbReference type="ARBA" id="ARBA00023172"/>
    </source>
</evidence>
<dbReference type="OrthoDB" id="2205134at2759"/>
<dbReference type="GO" id="GO:0006310">
    <property type="term" value="P:DNA recombination"/>
    <property type="evidence" value="ECO:0007669"/>
    <property type="project" value="UniProtKB-KW"/>
</dbReference>
<dbReference type="Gene3D" id="1.10.443.10">
    <property type="entry name" value="Intergrase catalytic core"/>
    <property type="match status" value="1"/>
</dbReference>
<name>A0A9P6WWP2_RHIOR</name>
<dbReference type="GO" id="GO:0003677">
    <property type="term" value="F:DNA binding"/>
    <property type="evidence" value="ECO:0007669"/>
    <property type="project" value="InterPro"/>
</dbReference>
<dbReference type="InterPro" id="IPR011010">
    <property type="entry name" value="DNA_brk_join_enz"/>
</dbReference>
<dbReference type="GO" id="GO:0015074">
    <property type="term" value="P:DNA integration"/>
    <property type="evidence" value="ECO:0007669"/>
    <property type="project" value="InterPro"/>
</dbReference>
<keyword evidence="1" id="KW-0233">DNA recombination</keyword>
<accession>A0A9P6WWP2</accession>
<dbReference type="SUPFAM" id="SSF56349">
    <property type="entry name" value="DNA breaking-rejoining enzymes"/>
    <property type="match status" value="1"/>
</dbReference>
<evidence type="ECO:0000313" key="3">
    <source>
        <dbReference type="Proteomes" id="UP000716291"/>
    </source>
</evidence>
<dbReference type="AlphaFoldDB" id="A0A9P6WWP2"/>
<dbReference type="PANTHER" id="PTHR35617:SF3">
    <property type="entry name" value="CORE-BINDING (CB) DOMAIN-CONTAINING PROTEIN"/>
    <property type="match status" value="1"/>
</dbReference>
<gene>
    <name evidence="2" type="ORF">G6F64_013058</name>
</gene>
<comment type="caution">
    <text evidence="2">The sequence shown here is derived from an EMBL/GenBank/DDBJ whole genome shotgun (WGS) entry which is preliminary data.</text>
</comment>
<sequence>MVCFLRPSDLHRISLDSALVDSVCGTLTFTVVAPKERRKSRRILKPFTIYPLANSALCPVYTFTCVRDHRLLLSRRPQNVLFVNAKQPRKPVTISTIGTWLRNLIKMSTQEPGVSVRSLASSMALHHGIPLDDIVTLGNWSSSTTFHNHYRRQHMSMVDFSRALLGSPPSSFPLVGDELFAPPDDEDIFYDAQATLD</sequence>
<reference evidence="2" key="1">
    <citation type="journal article" date="2020" name="Microb. Genom.">
        <title>Genetic diversity of clinical and environmental Mucorales isolates obtained from an investigation of mucormycosis cases among solid organ transplant recipients.</title>
        <authorList>
            <person name="Nguyen M.H."/>
            <person name="Kaul D."/>
            <person name="Muto C."/>
            <person name="Cheng S.J."/>
            <person name="Richter R.A."/>
            <person name="Bruno V.M."/>
            <person name="Liu G."/>
            <person name="Beyhan S."/>
            <person name="Sundermann A.J."/>
            <person name="Mounaud S."/>
            <person name="Pasculle A.W."/>
            <person name="Nierman W.C."/>
            <person name="Driscoll E."/>
            <person name="Cumbie R."/>
            <person name="Clancy C.J."/>
            <person name="Dupont C.L."/>
        </authorList>
    </citation>
    <scope>NUCLEOTIDE SEQUENCE</scope>
    <source>
        <strain evidence="2">GL11</strain>
    </source>
</reference>
<dbReference type="Proteomes" id="UP000716291">
    <property type="component" value="Unassembled WGS sequence"/>
</dbReference>
<evidence type="ECO:0000313" key="2">
    <source>
        <dbReference type="EMBL" id="KAG1297485.1"/>
    </source>
</evidence>
<proteinExistence type="predicted"/>
<dbReference type="EMBL" id="JAANQT010004715">
    <property type="protein sequence ID" value="KAG1297485.1"/>
    <property type="molecule type" value="Genomic_DNA"/>
</dbReference>
<evidence type="ECO:0008006" key="4">
    <source>
        <dbReference type="Google" id="ProtNLM"/>
    </source>
</evidence>
<keyword evidence="3" id="KW-1185">Reference proteome</keyword>
<protein>
    <recommendedName>
        <fullName evidence="4">Tyr recombinase domain-containing protein</fullName>
    </recommendedName>
</protein>
<dbReference type="PANTHER" id="PTHR35617">
    <property type="entry name" value="PHAGE_INTEGRASE DOMAIN-CONTAINING PROTEIN"/>
    <property type="match status" value="1"/>
</dbReference>
<dbReference type="InterPro" id="IPR013762">
    <property type="entry name" value="Integrase-like_cat_sf"/>
</dbReference>